<keyword evidence="7" id="KW-0186">Copper</keyword>
<dbReference type="EMBL" id="CP106793">
    <property type="protein sequence ID" value="UXY21087.1"/>
    <property type="molecule type" value="Genomic_DNA"/>
</dbReference>
<proteinExistence type="predicted"/>
<keyword evidence="4" id="KW-0479">Metal-binding</keyword>
<dbReference type="PRINTS" id="PR00155">
    <property type="entry name" value="AMICYANIN"/>
</dbReference>
<dbReference type="InterPro" id="IPR002386">
    <property type="entry name" value="Amicyanin/Pseudoazurin"/>
</dbReference>
<evidence type="ECO:0000313" key="13">
    <source>
        <dbReference type="Proteomes" id="UP001061298"/>
    </source>
</evidence>
<evidence type="ECO:0000259" key="11">
    <source>
        <dbReference type="Pfam" id="PF00127"/>
    </source>
</evidence>
<feature type="chain" id="PRO_5047115714" evidence="10">
    <location>
        <begin position="38"/>
        <end position="241"/>
    </location>
</feature>
<keyword evidence="9" id="KW-1133">Transmembrane helix</keyword>
<sequence length="241" mass="24269">MHHLTAPLRPARAVRLLLATLLLAATATLLTSRPAHAVTSYRVVMSDYAFSPRSLTISAGDTVTWVNQDQAPHDVKTTSGPESIHSPMLNKGATWSHTFTSPGTYGYVCTVHPGMIAQLVVKAAAAPTPTAHQHTGSTAAAPQPARSAAAAGPTAHTGRSAAAVAPVSSSPSPSPTTAAPAAAPTQQAVEPTDSTASAARPLDPLLLLAGLVAGVAVLCLLLVGSRSSAAHAPPTTPPSST</sequence>
<dbReference type="InterPro" id="IPR000923">
    <property type="entry name" value="BlueCu_1"/>
</dbReference>
<keyword evidence="13" id="KW-1185">Reference proteome</keyword>
<feature type="signal peptide" evidence="10">
    <location>
        <begin position="1"/>
        <end position="37"/>
    </location>
</feature>
<keyword evidence="6" id="KW-0249">Electron transport</keyword>
<accession>A0ABY6E361</accession>
<evidence type="ECO:0000256" key="6">
    <source>
        <dbReference type="ARBA" id="ARBA00022982"/>
    </source>
</evidence>
<dbReference type="RefSeq" id="WP_263231130.1">
    <property type="nucleotide sequence ID" value="NZ_CP106793.1"/>
</dbReference>
<evidence type="ECO:0000256" key="9">
    <source>
        <dbReference type="SAM" id="Phobius"/>
    </source>
</evidence>
<evidence type="ECO:0000256" key="2">
    <source>
        <dbReference type="ARBA" id="ARBA00004418"/>
    </source>
</evidence>
<dbReference type="InterPro" id="IPR008972">
    <property type="entry name" value="Cupredoxin"/>
</dbReference>
<organism evidence="12 13">
    <name type="scientific">Streptomyces cynarae</name>
    <dbReference type="NCBI Taxonomy" id="2981134"/>
    <lineage>
        <taxon>Bacteria</taxon>
        <taxon>Bacillati</taxon>
        <taxon>Actinomycetota</taxon>
        <taxon>Actinomycetes</taxon>
        <taxon>Kitasatosporales</taxon>
        <taxon>Streptomycetaceae</taxon>
        <taxon>Streptomyces</taxon>
    </lineage>
</organism>
<feature type="region of interest" description="Disordered" evidence="8">
    <location>
        <begin position="128"/>
        <end position="196"/>
    </location>
</feature>
<keyword evidence="10" id="KW-0732">Signal</keyword>
<name>A0ABY6E361_9ACTN</name>
<evidence type="ECO:0000256" key="10">
    <source>
        <dbReference type="SAM" id="SignalP"/>
    </source>
</evidence>
<dbReference type="SUPFAM" id="SSF49503">
    <property type="entry name" value="Cupredoxins"/>
    <property type="match status" value="1"/>
</dbReference>
<dbReference type="PRINTS" id="PR00156">
    <property type="entry name" value="COPPERBLUE"/>
</dbReference>
<evidence type="ECO:0000256" key="4">
    <source>
        <dbReference type="ARBA" id="ARBA00022723"/>
    </source>
</evidence>
<keyword evidence="5" id="KW-0574">Periplasm</keyword>
<gene>
    <name evidence="12" type="ORF">N8I84_22150</name>
</gene>
<reference evidence="12" key="1">
    <citation type="submission" date="2022-10" db="EMBL/GenBank/DDBJ databases">
        <authorList>
            <person name="Mo P."/>
        </authorList>
    </citation>
    <scope>NUCLEOTIDE SEQUENCE</scope>
    <source>
        <strain evidence="12">HUAS 13-4</strain>
    </source>
</reference>
<protein>
    <submittedName>
        <fullName evidence="12">Plastocyanin/azurin family copper-binding protein</fullName>
    </submittedName>
</protein>
<keyword evidence="9" id="KW-0472">Membrane</keyword>
<dbReference type="Gene3D" id="2.60.40.420">
    <property type="entry name" value="Cupredoxins - blue copper proteins"/>
    <property type="match status" value="1"/>
</dbReference>
<dbReference type="Pfam" id="PF00127">
    <property type="entry name" value="Copper-bind"/>
    <property type="match status" value="1"/>
</dbReference>
<feature type="compositionally biased region" description="Low complexity" evidence="8">
    <location>
        <begin position="138"/>
        <end position="189"/>
    </location>
</feature>
<keyword evidence="9" id="KW-0812">Transmembrane</keyword>
<evidence type="ECO:0000256" key="7">
    <source>
        <dbReference type="ARBA" id="ARBA00023008"/>
    </source>
</evidence>
<evidence type="ECO:0000256" key="8">
    <source>
        <dbReference type="SAM" id="MobiDB-lite"/>
    </source>
</evidence>
<evidence type="ECO:0000313" key="12">
    <source>
        <dbReference type="EMBL" id="UXY21087.1"/>
    </source>
</evidence>
<evidence type="ECO:0000256" key="3">
    <source>
        <dbReference type="ARBA" id="ARBA00022448"/>
    </source>
</evidence>
<dbReference type="InterPro" id="IPR001235">
    <property type="entry name" value="Copper_blue_Plastocyanin"/>
</dbReference>
<dbReference type="PANTHER" id="PTHR36507">
    <property type="entry name" value="BLL1555 PROTEIN"/>
    <property type="match status" value="1"/>
</dbReference>
<evidence type="ECO:0000256" key="5">
    <source>
        <dbReference type="ARBA" id="ARBA00022764"/>
    </source>
</evidence>
<keyword evidence="3" id="KW-0813">Transport</keyword>
<dbReference type="Proteomes" id="UP001061298">
    <property type="component" value="Chromosome"/>
</dbReference>
<comment type="cofactor">
    <cofactor evidence="1">
        <name>Cu cation</name>
        <dbReference type="ChEBI" id="CHEBI:23378"/>
    </cofactor>
</comment>
<comment type="subcellular location">
    <subcellularLocation>
        <location evidence="2">Periplasm</location>
    </subcellularLocation>
</comment>
<feature type="transmembrane region" description="Helical" evidence="9">
    <location>
        <begin position="205"/>
        <end position="223"/>
    </location>
</feature>
<dbReference type="PANTHER" id="PTHR36507:SF1">
    <property type="entry name" value="BLL1555 PROTEIN"/>
    <property type="match status" value="1"/>
</dbReference>
<evidence type="ECO:0000256" key="1">
    <source>
        <dbReference type="ARBA" id="ARBA00001935"/>
    </source>
</evidence>
<dbReference type="InterPro" id="IPR052721">
    <property type="entry name" value="ET_Amicyanin"/>
</dbReference>
<feature type="domain" description="Blue (type 1) copper" evidence="11">
    <location>
        <begin position="46"/>
        <end position="121"/>
    </location>
</feature>